<dbReference type="Pfam" id="PF17293">
    <property type="entry name" value="Arm-DNA-bind_5"/>
    <property type="match status" value="1"/>
</dbReference>
<dbReference type="EMBL" id="BLLS01000085">
    <property type="protein sequence ID" value="GFH87286.1"/>
    <property type="molecule type" value="Genomic_DNA"/>
</dbReference>
<dbReference type="RefSeq" id="WP_228099385.1">
    <property type="nucleotide sequence ID" value="NZ_BLLS01000085.1"/>
</dbReference>
<evidence type="ECO:0000259" key="1">
    <source>
        <dbReference type="Pfam" id="PF17293"/>
    </source>
</evidence>
<name>A0A7J0A546_9BACE</name>
<dbReference type="AlphaFoldDB" id="A0A7J0A546"/>
<accession>A0A7J0A546</accession>
<proteinExistence type="predicted"/>
<evidence type="ECO:0000313" key="2">
    <source>
        <dbReference type="EMBL" id="GFH87286.1"/>
    </source>
</evidence>
<gene>
    <name evidence="2" type="ORF">IMSAGC001_02711</name>
</gene>
<reference evidence="2 3" key="1">
    <citation type="journal article" date="2020" name="Microbiome">
        <title>Single-cell genomics of uncultured bacteria reveals dietary fiber responders in the mouse gut microbiota.</title>
        <authorList>
            <person name="Chijiiwa R."/>
            <person name="Hosokawa M."/>
            <person name="Kogawa M."/>
            <person name="Nishikawa Y."/>
            <person name="Ide K."/>
            <person name="Sakanashi C."/>
            <person name="Takahashi K."/>
            <person name="Takeyama H."/>
        </authorList>
    </citation>
    <scope>NUCLEOTIDE SEQUENCE [LARGE SCALE GENOMIC DNA]</scope>
    <source>
        <strain evidence="2">IMSAGC_001</strain>
    </source>
</reference>
<protein>
    <recommendedName>
        <fullName evidence="1">Arm DNA-binding domain-containing protein</fullName>
    </recommendedName>
</protein>
<dbReference type="Proteomes" id="UP000491181">
    <property type="component" value="Unassembled WGS sequence"/>
</dbReference>
<evidence type="ECO:0000313" key="3">
    <source>
        <dbReference type="Proteomes" id="UP000491181"/>
    </source>
</evidence>
<sequence length="126" mass="14383">MKTEMKVLLYIKRSVQDKDGFSPLMGRISVRGKVNSIAQFACKFKIDVRLWNATAQRCTGKSKAATMANREIERLLLLLQKRFNELTDIKDVVKAEEVRNVFQGLAETQDTIMKLYAEHTATMPCV</sequence>
<dbReference type="InterPro" id="IPR035386">
    <property type="entry name" value="Arm-DNA-bind_5"/>
</dbReference>
<organism evidence="2 3">
    <name type="scientific">Bacteroides acidifaciens</name>
    <dbReference type="NCBI Taxonomy" id="85831"/>
    <lineage>
        <taxon>Bacteria</taxon>
        <taxon>Pseudomonadati</taxon>
        <taxon>Bacteroidota</taxon>
        <taxon>Bacteroidia</taxon>
        <taxon>Bacteroidales</taxon>
        <taxon>Bacteroidaceae</taxon>
        <taxon>Bacteroides</taxon>
    </lineage>
</organism>
<feature type="domain" description="Arm DNA-binding" evidence="1">
    <location>
        <begin position="10"/>
        <end position="97"/>
    </location>
</feature>
<comment type="caution">
    <text evidence="2">The sequence shown here is derived from an EMBL/GenBank/DDBJ whole genome shotgun (WGS) entry which is preliminary data.</text>
</comment>